<dbReference type="Proteomes" id="UP000297948">
    <property type="component" value="Unassembled WGS sequence"/>
</dbReference>
<keyword evidence="1" id="KW-0732">Signal</keyword>
<organism evidence="2 3">
    <name type="scientific">Streptomyces palmae</name>
    <dbReference type="NCBI Taxonomy" id="1701085"/>
    <lineage>
        <taxon>Bacteria</taxon>
        <taxon>Bacillati</taxon>
        <taxon>Actinomycetota</taxon>
        <taxon>Actinomycetes</taxon>
        <taxon>Kitasatosporales</taxon>
        <taxon>Streptomycetaceae</taxon>
        <taxon>Streptomyces</taxon>
    </lineage>
</organism>
<gene>
    <name evidence="2" type="ORF">E4099_04665</name>
</gene>
<proteinExistence type="predicted"/>
<evidence type="ECO:0000313" key="2">
    <source>
        <dbReference type="EMBL" id="TGB16771.1"/>
    </source>
</evidence>
<evidence type="ECO:0000313" key="3">
    <source>
        <dbReference type="Proteomes" id="UP000297948"/>
    </source>
</evidence>
<keyword evidence="3" id="KW-1185">Reference proteome</keyword>
<dbReference type="EMBL" id="SRID01000024">
    <property type="protein sequence ID" value="TGB16771.1"/>
    <property type="molecule type" value="Genomic_DNA"/>
</dbReference>
<dbReference type="OrthoDB" id="4322593at2"/>
<sequence length="220" mass="22943">MQTRRLSTRAAALAGAAAVAAAVLATGGTAQAQDRAADHSQTQARQRAAAAPVFLAPRELPPHPLSAWYAGNVTQGLPEAPFCLENALPTTGSSHRLFWTEYDTGASQIVVKAASADAAAKLAGAVERKVRDCAADWQRQNPQGTASWRDYGTVTGEDGAHVYGVHTSAPDSEPSIHLFGVGRDGSTVTIVGWGEMGGFADAPVADFQRTTTTAVIKLYA</sequence>
<dbReference type="PROSITE" id="PS51318">
    <property type="entry name" value="TAT"/>
    <property type="match status" value="1"/>
</dbReference>
<evidence type="ECO:0000256" key="1">
    <source>
        <dbReference type="SAM" id="SignalP"/>
    </source>
</evidence>
<comment type="caution">
    <text evidence="2">The sequence shown here is derived from an EMBL/GenBank/DDBJ whole genome shotgun (WGS) entry which is preliminary data.</text>
</comment>
<dbReference type="RefSeq" id="WP_135337665.1">
    <property type="nucleotide sequence ID" value="NZ_JBHLTX010000025.1"/>
</dbReference>
<reference evidence="2 3" key="1">
    <citation type="submission" date="2019-03" db="EMBL/GenBank/DDBJ databases">
        <authorList>
            <person name="Gonzalez-Pimentel J.L."/>
        </authorList>
    </citation>
    <scope>NUCLEOTIDE SEQUENCE [LARGE SCALE GENOMIC DNA]</scope>
    <source>
        <strain evidence="2 3">JCM 31289</strain>
    </source>
</reference>
<dbReference type="AlphaFoldDB" id="A0A4Z0HBU9"/>
<name>A0A4Z0HBU9_9ACTN</name>
<protein>
    <submittedName>
        <fullName evidence="2">Uncharacterized protein</fullName>
    </submittedName>
</protein>
<feature type="chain" id="PRO_5021465982" evidence="1">
    <location>
        <begin position="33"/>
        <end position="220"/>
    </location>
</feature>
<feature type="signal peptide" evidence="1">
    <location>
        <begin position="1"/>
        <end position="32"/>
    </location>
</feature>
<dbReference type="InterPro" id="IPR006311">
    <property type="entry name" value="TAT_signal"/>
</dbReference>
<accession>A0A4Z0HBU9</accession>